<dbReference type="EMBL" id="JAIOUQ010000004">
    <property type="protein sequence ID" value="MBZ2165351.1"/>
    <property type="molecule type" value="Genomic_DNA"/>
</dbReference>
<dbReference type="AlphaFoldDB" id="A0A8T5V0H5"/>
<keyword evidence="1" id="KW-1133">Transmembrane helix</keyword>
<feature type="transmembrane region" description="Helical" evidence="1">
    <location>
        <begin position="144"/>
        <end position="164"/>
    </location>
</feature>
<evidence type="ECO:0000313" key="2">
    <source>
        <dbReference type="EMBL" id="MBZ2165351.1"/>
    </source>
</evidence>
<dbReference type="RefSeq" id="WP_223790983.1">
    <property type="nucleotide sequence ID" value="NZ_JAIOUQ010000004.1"/>
</dbReference>
<keyword evidence="1" id="KW-0472">Membrane</keyword>
<reference evidence="3" key="1">
    <citation type="journal article" date="2022" name="Microbiol. Resour. Announc.">
        <title>Draft Genome Sequence of a Methanogenic Archaeon from West Spitsbergen Permafrost.</title>
        <authorList>
            <person name="Trubitsyn V."/>
            <person name="Rivkina E."/>
            <person name="Shcherbakova V."/>
        </authorList>
    </citation>
    <scope>NUCLEOTIDE SEQUENCE [LARGE SCALE GENOMIC DNA]</scope>
    <source>
        <strain evidence="3">VT</strain>
    </source>
</reference>
<name>A0A8T5V0H5_9EURY</name>
<gene>
    <name evidence="2" type="ORF">K8N75_04775</name>
</gene>
<protein>
    <submittedName>
        <fullName evidence="2">Uncharacterized protein</fullName>
    </submittedName>
</protein>
<dbReference type="Proteomes" id="UP000825933">
    <property type="component" value="Unassembled WGS sequence"/>
</dbReference>
<feature type="transmembrane region" description="Helical" evidence="1">
    <location>
        <begin position="15"/>
        <end position="32"/>
    </location>
</feature>
<evidence type="ECO:0000256" key="1">
    <source>
        <dbReference type="SAM" id="Phobius"/>
    </source>
</evidence>
<sequence>MVYVPDSVSLLSGKNALILFFGVYLTVVINLIRKYRTFDIYLFFSNDKSKRNRSIRRFISGFIIIDVMPILWFLVLYTFIIPNQPGPFPIMAAAFAALSILGFARILHSVIATEKHKKFYSDEDFNIVMSKWGRGDDPDNSFKAHFITGFSYLIIFPVIAYLIVII</sequence>
<keyword evidence="1" id="KW-0812">Transmembrane</keyword>
<accession>A0A8T5V0H5</accession>
<proteinExistence type="predicted"/>
<keyword evidence="3" id="KW-1185">Reference proteome</keyword>
<comment type="caution">
    <text evidence="2">The sequence shown here is derived from an EMBL/GenBank/DDBJ whole genome shotgun (WGS) entry which is preliminary data.</text>
</comment>
<feature type="transmembrane region" description="Helical" evidence="1">
    <location>
        <begin position="86"/>
        <end position="107"/>
    </location>
</feature>
<feature type="transmembrane region" description="Helical" evidence="1">
    <location>
        <begin position="58"/>
        <end position="80"/>
    </location>
</feature>
<organism evidence="2 3">
    <name type="scientific">Methanobacterium spitsbergense</name>
    <dbReference type="NCBI Taxonomy" id="2874285"/>
    <lineage>
        <taxon>Archaea</taxon>
        <taxon>Methanobacteriati</taxon>
        <taxon>Methanobacteriota</taxon>
        <taxon>Methanomada group</taxon>
        <taxon>Methanobacteria</taxon>
        <taxon>Methanobacteriales</taxon>
        <taxon>Methanobacteriaceae</taxon>
        <taxon>Methanobacterium</taxon>
    </lineage>
</organism>
<evidence type="ECO:0000313" key="3">
    <source>
        <dbReference type="Proteomes" id="UP000825933"/>
    </source>
</evidence>